<feature type="region of interest" description="Disordered" evidence="1">
    <location>
        <begin position="1"/>
        <end position="189"/>
    </location>
</feature>
<accession>A0A914QWC6</accession>
<proteinExistence type="predicted"/>
<feature type="compositionally biased region" description="Low complexity" evidence="1">
    <location>
        <begin position="97"/>
        <end position="118"/>
    </location>
</feature>
<evidence type="ECO:0000313" key="3">
    <source>
        <dbReference type="WBParaSite" id="PDA_v2.g6160.t1"/>
    </source>
</evidence>
<feature type="compositionally biased region" description="Low complexity" evidence="1">
    <location>
        <begin position="54"/>
        <end position="63"/>
    </location>
</feature>
<keyword evidence="2" id="KW-1185">Reference proteome</keyword>
<dbReference type="Proteomes" id="UP000887578">
    <property type="component" value="Unplaced"/>
</dbReference>
<dbReference type="WBParaSite" id="PDA_v2.g6160.t1">
    <property type="protein sequence ID" value="PDA_v2.g6160.t1"/>
    <property type="gene ID" value="PDA_v2.g6160"/>
</dbReference>
<organism evidence="2 3">
    <name type="scientific">Panagrolaimus davidi</name>
    <dbReference type="NCBI Taxonomy" id="227884"/>
    <lineage>
        <taxon>Eukaryota</taxon>
        <taxon>Metazoa</taxon>
        <taxon>Ecdysozoa</taxon>
        <taxon>Nematoda</taxon>
        <taxon>Chromadorea</taxon>
        <taxon>Rhabditida</taxon>
        <taxon>Tylenchina</taxon>
        <taxon>Panagrolaimomorpha</taxon>
        <taxon>Panagrolaimoidea</taxon>
        <taxon>Panagrolaimidae</taxon>
        <taxon>Panagrolaimus</taxon>
    </lineage>
</organism>
<name>A0A914QWC6_9BILA</name>
<reference evidence="3" key="1">
    <citation type="submission" date="2022-11" db="UniProtKB">
        <authorList>
            <consortium name="WormBaseParasite"/>
        </authorList>
    </citation>
    <scope>IDENTIFICATION</scope>
</reference>
<feature type="compositionally biased region" description="Low complexity" evidence="1">
    <location>
        <begin position="1"/>
        <end position="20"/>
    </location>
</feature>
<protein>
    <submittedName>
        <fullName evidence="3">Uncharacterized protein</fullName>
    </submittedName>
</protein>
<evidence type="ECO:0000313" key="2">
    <source>
        <dbReference type="Proteomes" id="UP000887578"/>
    </source>
</evidence>
<evidence type="ECO:0000256" key="1">
    <source>
        <dbReference type="SAM" id="MobiDB-lite"/>
    </source>
</evidence>
<dbReference type="AlphaFoldDB" id="A0A914QWC6"/>
<sequence length="189" mass="21627">MIPKAQQDYVQSEQQQQTQQKSAEPTVRWVYKPAKKEHNQESVPPSIGQGIVVAPAPQQQQQPKMESYHIQPEMPPLPLPQKTLSMPRPPQTDQRPQVQSDILLPQQQQLPQNYQPKQAELAPEQTPEMPETPNFPPQILPQGLENQKPQTEFPESPSQQQPPPSKDQREYRPSLKLTPLASISMKRQM</sequence>